<dbReference type="InterPro" id="IPR004107">
    <property type="entry name" value="Integrase_SAM-like_N"/>
</dbReference>
<evidence type="ECO:0000256" key="2">
    <source>
        <dbReference type="ARBA" id="ARBA00022908"/>
    </source>
</evidence>
<evidence type="ECO:0000313" key="9">
    <source>
        <dbReference type="EMBL" id="WNG45282.1"/>
    </source>
</evidence>
<evidence type="ECO:0000259" key="8">
    <source>
        <dbReference type="PROSITE" id="PS51900"/>
    </source>
</evidence>
<keyword evidence="2" id="KW-0229">DNA integration</keyword>
<evidence type="ECO:0000313" key="10">
    <source>
        <dbReference type="Proteomes" id="UP001611383"/>
    </source>
</evidence>
<sequence>MSGGLEDRLAANVEFGEPEKGPITLARYTQRWLEQRKGLIADLRTDESRLRLHVLPYIGEMALEDIRPRHLVELFRQLRVQGSIAPKTVHNIYGVLKALFRDAHLADLVTTSPCILTRHQLGENVDKDPTWRATAVFTRDELEMLISDSRVPPDRQVLYALQGIAALRHGEAAGLRWKHYDPNTPMLGRLVIATSYDKGHTKTKRTRYMPVHPTLAALLAEWKLRGWPEMMGRAPTPEDLVVPMPRPTNRGPRVEFGGMRTDHHSYKRLVKDMEALGLRHRRGHDLRRTMISLARSDGARKDILELCTHTRRKSGNTIDLYTTFPWEALCAEVAKLKVQGHERGQLARLALAASAEKENPGSPEGDRGVATSLATASRKAESFPGDTEWRRRESNRRNSAMIPGTSEASSHPPRAGYPFRTPTASQWTILGATLHPTRCTGGTTMFHPPKRALVALVLSSLTGCGTLPAPDYFGATPTRTMLEVPRPRFAITAAGPGDIFAQTVDAVVLPALKLVDAVTANTEPELKGDVAEWRTVPGASEAFLYRLVVENVSGDWSGAALFGTPVKPAQSWRYRLEAKPKMRGDDAFRVVLSGTRETPEGDDAAEQGTGTLRVDWRAACEWLDAATCKELPRGASADVRFSLDVDQNSLDADVEEVTHTPAGEIHRFLSVSGAMGASGAGTLQISQRHEFPTPSIWNTSSTQTMVWVSSGAGRNEYTAPWSSSDGTSGVALGVTCWGADALTTYSREDGGPGGPQETGSRAACPADVVITSLP</sequence>
<proteinExistence type="inferred from homology"/>
<keyword evidence="4" id="KW-0233">DNA recombination</keyword>
<protein>
    <recommendedName>
        <fullName evidence="11">Tyr recombinase domain-containing protein</fullName>
    </recommendedName>
</protein>
<dbReference type="Gene3D" id="1.10.443.10">
    <property type="entry name" value="Intergrase catalytic core"/>
    <property type="match status" value="1"/>
</dbReference>
<dbReference type="InterPro" id="IPR011010">
    <property type="entry name" value="DNA_brk_join_enz"/>
</dbReference>
<dbReference type="SUPFAM" id="SSF56349">
    <property type="entry name" value="DNA breaking-rejoining enzymes"/>
    <property type="match status" value="1"/>
</dbReference>
<evidence type="ECO:0008006" key="11">
    <source>
        <dbReference type="Google" id="ProtNLM"/>
    </source>
</evidence>
<evidence type="ECO:0000256" key="1">
    <source>
        <dbReference type="ARBA" id="ARBA00008857"/>
    </source>
</evidence>
<feature type="domain" description="Tyr recombinase" evidence="7">
    <location>
        <begin position="132"/>
        <end position="334"/>
    </location>
</feature>
<dbReference type="RefSeq" id="WP_395819737.1">
    <property type="nucleotide sequence ID" value="NZ_CP043494.1"/>
</dbReference>
<dbReference type="PANTHER" id="PTHR30629:SF2">
    <property type="entry name" value="PROPHAGE INTEGRASE INTS-RELATED"/>
    <property type="match status" value="1"/>
</dbReference>
<evidence type="ECO:0000256" key="3">
    <source>
        <dbReference type="ARBA" id="ARBA00023125"/>
    </source>
</evidence>
<feature type="compositionally biased region" description="Basic and acidic residues" evidence="6">
    <location>
        <begin position="355"/>
        <end position="367"/>
    </location>
</feature>
<dbReference type="PROSITE" id="PS51898">
    <property type="entry name" value="TYR_RECOMBINASE"/>
    <property type="match status" value="1"/>
</dbReference>
<feature type="compositionally biased region" description="Basic and acidic residues" evidence="6">
    <location>
        <begin position="387"/>
        <end position="396"/>
    </location>
</feature>
<dbReference type="InterPro" id="IPR050808">
    <property type="entry name" value="Phage_Integrase"/>
</dbReference>
<organism evidence="9 10">
    <name type="scientific">Archangium minus</name>
    <dbReference type="NCBI Taxonomy" id="83450"/>
    <lineage>
        <taxon>Bacteria</taxon>
        <taxon>Pseudomonadati</taxon>
        <taxon>Myxococcota</taxon>
        <taxon>Myxococcia</taxon>
        <taxon>Myxococcales</taxon>
        <taxon>Cystobacterineae</taxon>
        <taxon>Archangiaceae</taxon>
        <taxon>Archangium</taxon>
    </lineage>
</organism>
<dbReference type="Proteomes" id="UP001611383">
    <property type="component" value="Chromosome"/>
</dbReference>
<dbReference type="InterPro" id="IPR010998">
    <property type="entry name" value="Integrase_recombinase_N"/>
</dbReference>
<feature type="region of interest" description="Disordered" evidence="6">
    <location>
        <begin position="354"/>
        <end position="418"/>
    </location>
</feature>
<dbReference type="PROSITE" id="PS51900">
    <property type="entry name" value="CB"/>
    <property type="match status" value="1"/>
</dbReference>
<dbReference type="Gene3D" id="1.10.150.130">
    <property type="match status" value="1"/>
</dbReference>
<evidence type="ECO:0000256" key="5">
    <source>
        <dbReference type="PROSITE-ProRule" id="PRU01248"/>
    </source>
</evidence>
<dbReference type="InterPro" id="IPR044068">
    <property type="entry name" value="CB"/>
</dbReference>
<feature type="domain" description="Core-binding (CB)" evidence="8">
    <location>
        <begin position="23"/>
        <end position="104"/>
    </location>
</feature>
<evidence type="ECO:0000259" key="7">
    <source>
        <dbReference type="PROSITE" id="PS51898"/>
    </source>
</evidence>
<dbReference type="EMBL" id="CP043494">
    <property type="protein sequence ID" value="WNG45282.1"/>
    <property type="molecule type" value="Genomic_DNA"/>
</dbReference>
<evidence type="ECO:0000256" key="6">
    <source>
        <dbReference type="SAM" id="MobiDB-lite"/>
    </source>
</evidence>
<accession>A0ABY9WR63</accession>
<keyword evidence="3 5" id="KW-0238">DNA-binding</keyword>
<reference evidence="9 10" key="1">
    <citation type="submission" date="2019-08" db="EMBL/GenBank/DDBJ databases">
        <title>Archangium and Cystobacter genomes.</title>
        <authorList>
            <person name="Chen I.-C.K."/>
            <person name="Wielgoss S."/>
        </authorList>
    </citation>
    <scope>NUCLEOTIDE SEQUENCE [LARGE SCALE GENOMIC DNA]</scope>
    <source>
        <strain evidence="9 10">Cbm 6</strain>
    </source>
</reference>
<dbReference type="InterPro" id="IPR002104">
    <property type="entry name" value="Integrase_catalytic"/>
</dbReference>
<dbReference type="Pfam" id="PF14659">
    <property type="entry name" value="Phage_int_SAM_3"/>
    <property type="match status" value="1"/>
</dbReference>
<keyword evidence="10" id="KW-1185">Reference proteome</keyword>
<dbReference type="InterPro" id="IPR013762">
    <property type="entry name" value="Integrase-like_cat_sf"/>
</dbReference>
<gene>
    <name evidence="9" type="ORF">F0U60_15070</name>
</gene>
<name>A0ABY9WR63_9BACT</name>
<dbReference type="PANTHER" id="PTHR30629">
    <property type="entry name" value="PROPHAGE INTEGRASE"/>
    <property type="match status" value="1"/>
</dbReference>
<evidence type="ECO:0000256" key="4">
    <source>
        <dbReference type="ARBA" id="ARBA00023172"/>
    </source>
</evidence>
<comment type="similarity">
    <text evidence="1">Belongs to the 'phage' integrase family.</text>
</comment>
<feature type="region of interest" description="Disordered" evidence="6">
    <location>
        <begin position="238"/>
        <end position="259"/>
    </location>
</feature>
<dbReference type="CDD" id="cd00397">
    <property type="entry name" value="DNA_BRE_C"/>
    <property type="match status" value="1"/>
</dbReference>